<evidence type="ECO:0000256" key="1">
    <source>
        <dbReference type="SAM" id="Phobius"/>
    </source>
</evidence>
<keyword evidence="1" id="KW-1133">Transmembrane helix</keyword>
<feature type="transmembrane region" description="Helical" evidence="1">
    <location>
        <begin position="7"/>
        <end position="28"/>
    </location>
</feature>
<keyword evidence="1" id="KW-0472">Membrane</keyword>
<gene>
    <name evidence="2" type="ORF">LCGC14_3135270</name>
</gene>
<keyword evidence="1" id="KW-0812">Transmembrane</keyword>
<proteinExistence type="predicted"/>
<organism evidence="2">
    <name type="scientific">marine sediment metagenome</name>
    <dbReference type="NCBI Taxonomy" id="412755"/>
    <lineage>
        <taxon>unclassified sequences</taxon>
        <taxon>metagenomes</taxon>
        <taxon>ecological metagenomes</taxon>
    </lineage>
</organism>
<accession>A0A0F8VYI7</accession>
<comment type="caution">
    <text evidence="2">The sequence shown here is derived from an EMBL/GenBank/DDBJ whole genome shotgun (WGS) entry which is preliminary data.</text>
</comment>
<dbReference type="EMBL" id="LAZR01068554">
    <property type="protein sequence ID" value="KKK49418.1"/>
    <property type="molecule type" value="Genomic_DNA"/>
</dbReference>
<protein>
    <submittedName>
        <fullName evidence="2">Uncharacterized protein</fullName>
    </submittedName>
</protein>
<sequence>MKLRWQILIILGCLVILQLVLVLVAALIREPIFHVIGEPISIAVFDFWSMGHLLFGIAIFIFAFTIYFILKNRDVPLDDVSIHTVKIPVPRKMFISWIISVIAAILWEIIENTLGIYSGLKIILDSPLNAISDIILWSIGGLIAWFITHLMFVSKRYILVFYVYGILTLLVGVFYSVLFI</sequence>
<feature type="transmembrane region" description="Helical" evidence="1">
    <location>
        <begin position="48"/>
        <end position="70"/>
    </location>
</feature>
<feature type="transmembrane region" description="Helical" evidence="1">
    <location>
        <begin position="130"/>
        <end position="152"/>
    </location>
</feature>
<dbReference type="AlphaFoldDB" id="A0A0F8VYI7"/>
<evidence type="ECO:0000313" key="2">
    <source>
        <dbReference type="EMBL" id="KKK49418.1"/>
    </source>
</evidence>
<feature type="transmembrane region" description="Helical" evidence="1">
    <location>
        <begin position="91"/>
        <end position="110"/>
    </location>
</feature>
<feature type="transmembrane region" description="Helical" evidence="1">
    <location>
        <begin position="159"/>
        <end position="178"/>
    </location>
</feature>
<name>A0A0F8VYI7_9ZZZZ</name>
<reference evidence="2" key="1">
    <citation type="journal article" date="2015" name="Nature">
        <title>Complex archaea that bridge the gap between prokaryotes and eukaryotes.</title>
        <authorList>
            <person name="Spang A."/>
            <person name="Saw J.H."/>
            <person name="Jorgensen S.L."/>
            <person name="Zaremba-Niedzwiedzka K."/>
            <person name="Martijn J."/>
            <person name="Lind A.E."/>
            <person name="van Eijk R."/>
            <person name="Schleper C."/>
            <person name="Guy L."/>
            <person name="Ettema T.J."/>
        </authorList>
    </citation>
    <scope>NUCLEOTIDE SEQUENCE</scope>
</reference>